<feature type="domain" description="STAS" evidence="3">
    <location>
        <begin position="38"/>
        <end position="152"/>
    </location>
</feature>
<evidence type="ECO:0000256" key="1">
    <source>
        <dbReference type="ARBA" id="ARBA00009013"/>
    </source>
</evidence>
<comment type="caution">
    <text evidence="4">The sequence shown here is derived from an EMBL/GenBank/DDBJ whole genome shotgun (WGS) entry which is preliminary data.</text>
</comment>
<dbReference type="InterPro" id="IPR002645">
    <property type="entry name" value="STAS_dom"/>
</dbReference>
<gene>
    <name evidence="4" type="ORF">Pfl04_19250</name>
</gene>
<reference evidence="4" key="1">
    <citation type="submission" date="2021-01" db="EMBL/GenBank/DDBJ databases">
        <title>Whole genome shotgun sequence of Planosporangium flavigriseum NBRC 105377.</title>
        <authorList>
            <person name="Komaki H."/>
            <person name="Tamura T."/>
        </authorList>
    </citation>
    <scope>NUCLEOTIDE SEQUENCE</scope>
    <source>
        <strain evidence="4">NBRC 105377</strain>
    </source>
</reference>
<dbReference type="InterPro" id="IPR036513">
    <property type="entry name" value="STAS_dom_sf"/>
</dbReference>
<keyword evidence="5" id="KW-1185">Reference proteome</keyword>
<name>A0A8J3LTU3_9ACTN</name>
<evidence type="ECO:0000256" key="2">
    <source>
        <dbReference type="RuleBase" id="RU003749"/>
    </source>
</evidence>
<dbReference type="PANTHER" id="PTHR33495:SF2">
    <property type="entry name" value="ANTI-SIGMA FACTOR ANTAGONIST TM_1081-RELATED"/>
    <property type="match status" value="1"/>
</dbReference>
<organism evidence="4 5">
    <name type="scientific">Planosporangium flavigriseum</name>
    <dbReference type="NCBI Taxonomy" id="373681"/>
    <lineage>
        <taxon>Bacteria</taxon>
        <taxon>Bacillati</taxon>
        <taxon>Actinomycetota</taxon>
        <taxon>Actinomycetes</taxon>
        <taxon>Micromonosporales</taxon>
        <taxon>Micromonosporaceae</taxon>
        <taxon>Planosporangium</taxon>
    </lineage>
</organism>
<evidence type="ECO:0000313" key="4">
    <source>
        <dbReference type="EMBL" id="GIG73521.1"/>
    </source>
</evidence>
<proteinExistence type="inferred from homology"/>
<dbReference type="Gene3D" id="3.30.750.24">
    <property type="entry name" value="STAS domain"/>
    <property type="match status" value="1"/>
</dbReference>
<dbReference type="Proteomes" id="UP000653674">
    <property type="component" value="Unassembled WGS sequence"/>
</dbReference>
<comment type="similarity">
    <text evidence="1 2">Belongs to the anti-sigma-factor antagonist family.</text>
</comment>
<dbReference type="AlphaFoldDB" id="A0A8J3LTU3"/>
<dbReference type="PROSITE" id="PS50801">
    <property type="entry name" value="STAS"/>
    <property type="match status" value="1"/>
</dbReference>
<protein>
    <recommendedName>
        <fullName evidence="2">Anti-sigma factor antagonist</fullName>
    </recommendedName>
</protein>
<dbReference type="SUPFAM" id="SSF52091">
    <property type="entry name" value="SpoIIaa-like"/>
    <property type="match status" value="1"/>
</dbReference>
<accession>A0A8J3LTU3</accession>
<evidence type="ECO:0000313" key="5">
    <source>
        <dbReference type="Proteomes" id="UP000653674"/>
    </source>
</evidence>
<evidence type="ECO:0000259" key="3">
    <source>
        <dbReference type="PROSITE" id="PS50801"/>
    </source>
</evidence>
<sequence length="152" mass="15787">MARPHCTGWDVFGQCPGRVTTDDPRAATVEGVGVGSGQLSTRQLSDGTVVVDVRGELDLASTATLREDLSAEVSAMRPPGVVVDLGLVTFIDSIGLSALIGVQRDISSTGVAMRVVNPSPLVARMLHVAGVDEGLGCHAPRFRSADRHTPGS</sequence>
<dbReference type="Pfam" id="PF01740">
    <property type="entry name" value="STAS"/>
    <property type="match status" value="1"/>
</dbReference>
<dbReference type="NCBIfam" id="TIGR00377">
    <property type="entry name" value="ant_ant_sig"/>
    <property type="match status" value="1"/>
</dbReference>
<dbReference type="InterPro" id="IPR003658">
    <property type="entry name" value="Anti-sigma_ant"/>
</dbReference>
<dbReference type="EMBL" id="BONU01000009">
    <property type="protein sequence ID" value="GIG73521.1"/>
    <property type="molecule type" value="Genomic_DNA"/>
</dbReference>
<dbReference type="CDD" id="cd07043">
    <property type="entry name" value="STAS_anti-anti-sigma_factors"/>
    <property type="match status" value="1"/>
</dbReference>
<dbReference type="GO" id="GO:0043856">
    <property type="term" value="F:anti-sigma factor antagonist activity"/>
    <property type="evidence" value="ECO:0007669"/>
    <property type="project" value="InterPro"/>
</dbReference>
<dbReference type="PANTHER" id="PTHR33495">
    <property type="entry name" value="ANTI-SIGMA FACTOR ANTAGONIST TM_1081-RELATED-RELATED"/>
    <property type="match status" value="1"/>
</dbReference>